<dbReference type="EMBL" id="JAJBNC010000672">
    <property type="protein sequence ID" value="MCB5496327.1"/>
    <property type="molecule type" value="Genomic_DNA"/>
</dbReference>
<organism evidence="1 2">
    <name type="scientific">Mediterraneibacter gnavus</name>
    <name type="common">Ruminococcus gnavus</name>
    <dbReference type="NCBI Taxonomy" id="33038"/>
    <lineage>
        <taxon>Bacteria</taxon>
        <taxon>Bacillati</taxon>
        <taxon>Bacillota</taxon>
        <taxon>Clostridia</taxon>
        <taxon>Lachnospirales</taxon>
        <taxon>Lachnospiraceae</taxon>
        <taxon>Mediterraneibacter</taxon>
    </lineage>
</organism>
<reference evidence="1" key="1">
    <citation type="submission" date="2021-10" db="EMBL/GenBank/DDBJ databases">
        <title>Collection of gut derived symbiotic bacterial strains cultured from healthy donors.</title>
        <authorList>
            <person name="Lin H."/>
            <person name="Littmann E."/>
            <person name="Claire K."/>
            <person name="Pamer E."/>
        </authorList>
    </citation>
    <scope>NUCLEOTIDE SEQUENCE</scope>
    <source>
        <strain evidence="1">MSK.23.4</strain>
    </source>
</reference>
<gene>
    <name evidence="1" type="ORF">LIQ10_21860</name>
</gene>
<sequence length="68" mass="7625">SRNQFLKEKPAIELNGKIYQSKFDKCQNGFLSMQSSHMCMGVYIVPDEAVSNFIPADSYLVGNYAAND</sequence>
<name>A0AAJ1ET37_MEDGN</name>
<evidence type="ECO:0000313" key="1">
    <source>
        <dbReference type="EMBL" id="MCB5496327.1"/>
    </source>
</evidence>
<dbReference type="AlphaFoldDB" id="A0AAJ1ET37"/>
<protein>
    <submittedName>
        <fullName evidence="1">ABC transporter permease</fullName>
    </submittedName>
</protein>
<feature type="non-terminal residue" evidence="1">
    <location>
        <position position="1"/>
    </location>
</feature>
<feature type="non-terminal residue" evidence="1">
    <location>
        <position position="68"/>
    </location>
</feature>
<evidence type="ECO:0000313" key="2">
    <source>
        <dbReference type="Proteomes" id="UP001297422"/>
    </source>
</evidence>
<proteinExistence type="predicted"/>
<dbReference type="Proteomes" id="UP001297422">
    <property type="component" value="Unassembled WGS sequence"/>
</dbReference>
<accession>A0AAJ1ET37</accession>
<comment type="caution">
    <text evidence="1">The sequence shown here is derived from an EMBL/GenBank/DDBJ whole genome shotgun (WGS) entry which is preliminary data.</text>
</comment>